<dbReference type="EMBL" id="HBHP01027902">
    <property type="protein sequence ID" value="CAD9773280.1"/>
    <property type="molecule type" value="Transcribed_RNA"/>
</dbReference>
<evidence type="ECO:0000256" key="1">
    <source>
        <dbReference type="SAM" id="MobiDB-lite"/>
    </source>
</evidence>
<dbReference type="Gene3D" id="1.10.510.10">
    <property type="entry name" value="Transferase(Phosphotransferase) domain 1"/>
    <property type="match status" value="1"/>
</dbReference>
<feature type="compositionally biased region" description="Basic and acidic residues" evidence="1">
    <location>
        <begin position="93"/>
        <end position="103"/>
    </location>
</feature>
<organism evidence="2">
    <name type="scientific">Lotharella oceanica</name>
    <dbReference type="NCBI Taxonomy" id="641309"/>
    <lineage>
        <taxon>Eukaryota</taxon>
        <taxon>Sar</taxon>
        <taxon>Rhizaria</taxon>
        <taxon>Cercozoa</taxon>
        <taxon>Chlorarachniophyceae</taxon>
        <taxon>Lotharella</taxon>
    </lineage>
</organism>
<accession>A0A7S2TZH2</accession>
<dbReference type="AlphaFoldDB" id="A0A7S2TZH2"/>
<feature type="compositionally biased region" description="Basic residues" evidence="1">
    <location>
        <begin position="1"/>
        <end position="14"/>
    </location>
</feature>
<protein>
    <submittedName>
        <fullName evidence="2">Uncharacterized protein</fullName>
    </submittedName>
</protein>
<feature type="region of interest" description="Disordered" evidence="1">
    <location>
        <begin position="1"/>
        <end position="21"/>
    </location>
</feature>
<gene>
    <name evidence="2" type="ORF">LSP00402_LOCUS17271</name>
</gene>
<name>A0A7S2TZH2_9EUKA</name>
<feature type="region of interest" description="Disordered" evidence="1">
    <location>
        <begin position="155"/>
        <end position="260"/>
    </location>
</feature>
<evidence type="ECO:0000313" key="2">
    <source>
        <dbReference type="EMBL" id="CAD9773280.1"/>
    </source>
</evidence>
<reference evidence="2" key="1">
    <citation type="submission" date="2021-01" db="EMBL/GenBank/DDBJ databases">
        <authorList>
            <person name="Corre E."/>
            <person name="Pelletier E."/>
            <person name="Niang G."/>
            <person name="Scheremetjew M."/>
            <person name="Finn R."/>
            <person name="Kale V."/>
            <person name="Holt S."/>
            <person name="Cochrane G."/>
            <person name="Meng A."/>
            <person name="Brown T."/>
            <person name="Cohen L."/>
        </authorList>
    </citation>
    <scope>NUCLEOTIDE SEQUENCE</scope>
    <source>
        <strain evidence="2">CCMP622</strain>
    </source>
</reference>
<feature type="compositionally biased region" description="Basic and acidic residues" evidence="1">
    <location>
        <begin position="203"/>
        <end position="231"/>
    </location>
</feature>
<proteinExistence type="predicted"/>
<feature type="region of interest" description="Disordered" evidence="1">
    <location>
        <begin position="66"/>
        <end position="129"/>
    </location>
</feature>
<sequence length="273" mass="29762">MNGCRKKKKKKKKCVHEMNRGFLVKRPRDRLGSGPLKVDEIKGQSFFSSINWDALYRKQIEAPYIPNTSENTGAPSRRGGVGTSPALGNNAVEDSRWPARDSTQRSVLRRGGRFARGSVKPSFRSSEMTHRLDSLLNSISKRDSSPTKKRLEMFQEPRSGGSGSGSSANNSTPPTPTRRTRPRPLQTGKGKGGRRLGALFLSDDAKRSDTTRGDDIGGKSGGKEVHWHDESSGSESWLRGLGGEGDSNKGIGLASPTSNPMIDNVLMMYKDSG</sequence>